<reference evidence="6" key="2">
    <citation type="journal article" date="2014" name="ISME J.">
        <title>Microbial stratification in low pH oxic and suboxic macroscopic growths along an acid mine drainage.</title>
        <authorList>
            <person name="Mendez-Garcia C."/>
            <person name="Mesa V."/>
            <person name="Sprenger R.R."/>
            <person name="Richter M."/>
            <person name="Diez M.S."/>
            <person name="Solano J."/>
            <person name="Bargiela R."/>
            <person name="Golyshina O.V."/>
            <person name="Manteca A."/>
            <person name="Ramos J.L."/>
            <person name="Gallego J.R."/>
            <person name="Llorente I."/>
            <person name="Martins Dos Santos V.A."/>
            <person name="Jensen O.N."/>
            <person name="Pelaez A.I."/>
            <person name="Sanchez J."/>
            <person name="Ferrer M."/>
        </authorList>
    </citation>
    <scope>NUCLEOTIDE SEQUENCE</scope>
</reference>
<reference evidence="6" key="1">
    <citation type="submission" date="2013-08" db="EMBL/GenBank/DDBJ databases">
        <authorList>
            <person name="Mendez C."/>
            <person name="Richter M."/>
            <person name="Ferrer M."/>
            <person name="Sanchez J."/>
        </authorList>
    </citation>
    <scope>NUCLEOTIDE SEQUENCE</scope>
</reference>
<dbReference type="GO" id="GO:0006400">
    <property type="term" value="P:tRNA modification"/>
    <property type="evidence" value="ECO:0007669"/>
    <property type="project" value="TreeGrafter"/>
</dbReference>
<evidence type="ECO:0000313" key="6">
    <source>
        <dbReference type="EMBL" id="EQD37961.1"/>
    </source>
</evidence>
<dbReference type="GO" id="GO:0160148">
    <property type="term" value="F:tRNA pseudouridine(55) synthase activity"/>
    <property type="evidence" value="ECO:0007669"/>
    <property type="project" value="UniProtKB-EC"/>
</dbReference>
<accession>T0YR04</accession>
<name>T0YR04_9ZZZZ</name>
<dbReference type="Gene3D" id="3.30.2350.10">
    <property type="entry name" value="Pseudouridine synthase"/>
    <property type="match status" value="1"/>
</dbReference>
<dbReference type="InterPro" id="IPR032819">
    <property type="entry name" value="TruB_C"/>
</dbReference>
<evidence type="ECO:0000259" key="4">
    <source>
        <dbReference type="Pfam" id="PF01509"/>
    </source>
</evidence>
<dbReference type="InterPro" id="IPR014780">
    <property type="entry name" value="tRNA_psdUridine_synth_TruB"/>
</dbReference>
<dbReference type="AlphaFoldDB" id="T0YR04"/>
<dbReference type="SUPFAM" id="SSF55120">
    <property type="entry name" value="Pseudouridine synthase"/>
    <property type="match status" value="1"/>
</dbReference>
<organism evidence="6">
    <name type="scientific">mine drainage metagenome</name>
    <dbReference type="NCBI Taxonomy" id="410659"/>
    <lineage>
        <taxon>unclassified sequences</taxon>
        <taxon>metagenomes</taxon>
        <taxon>ecological metagenomes</taxon>
    </lineage>
</organism>
<keyword evidence="3 6" id="KW-0413">Isomerase</keyword>
<dbReference type="EC" id="5.4.99.25" evidence="1"/>
<feature type="domain" description="Pseudouridine synthase II N-terminal" evidence="4">
    <location>
        <begin position="31"/>
        <end position="179"/>
    </location>
</feature>
<evidence type="ECO:0000256" key="3">
    <source>
        <dbReference type="ARBA" id="ARBA00023235"/>
    </source>
</evidence>
<sequence length="307" mass="33320">MSVAEFHPIHGVLLLDKPLGLSSSQALQRVRRMLAAAKGGHTGALDPCATGMLPLCFGEATKLAGVLLGERKVYHAVCRLGQVTSTDDVEGIVIRECPLPSLDDASIDALLQEFVGRISQVPPIYSALKQQGQPLYRRARRGEAVRAPQRQVEVHALRLLQRHEDRLTLEVECGAGFYVRALARDLGERLGCGAHLAALRRLWVAPFQGQSMIGLDTLEQMLLRDGREALWARLRPIEDAMPHWPHWTLSAADSLAISQGRALAAPAAATPGPCLLMDAGGRALAMAEVLGGQFKVSRGFHWGQDTD</sequence>
<evidence type="ECO:0000256" key="1">
    <source>
        <dbReference type="ARBA" id="ARBA00012787"/>
    </source>
</evidence>
<feature type="domain" description="tRNA pseudouridylate synthase B C-terminal" evidence="5">
    <location>
        <begin position="180"/>
        <end position="241"/>
    </location>
</feature>
<gene>
    <name evidence="6" type="ORF">B1A_17301</name>
</gene>
<comment type="caution">
    <text evidence="6">The sequence shown here is derived from an EMBL/GenBank/DDBJ whole genome shotgun (WGS) entry which is preliminary data.</text>
</comment>
<keyword evidence="2" id="KW-0819">tRNA processing</keyword>
<evidence type="ECO:0000259" key="5">
    <source>
        <dbReference type="Pfam" id="PF16198"/>
    </source>
</evidence>
<evidence type="ECO:0000256" key="2">
    <source>
        <dbReference type="ARBA" id="ARBA00022694"/>
    </source>
</evidence>
<dbReference type="Pfam" id="PF01509">
    <property type="entry name" value="TruB_N"/>
    <property type="match status" value="1"/>
</dbReference>
<proteinExistence type="inferred from homology"/>
<protein>
    <recommendedName>
        <fullName evidence="1">tRNA pseudouridine(55) synthase</fullName>
        <ecNumber evidence="1">5.4.99.25</ecNumber>
    </recommendedName>
</protein>
<dbReference type="CDD" id="cd02573">
    <property type="entry name" value="PseudoU_synth_EcTruB"/>
    <property type="match status" value="1"/>
</dbReference>
<dbReference type="InterPro" id="IPR002501">
    <property type="entry name" value="PsdUridine_synth_N"/>
</dbReference>
<dbReference type="HAMAP" id="MF_01080">
    <property type="entry name" value="TruB_bact"/>
    <property type="match status" value="1"/>
</dbReference>
<dbReference type="InterPro" id="IPR020103">
    <property type="entry name" value="PsdUridine_synth_cat_dom_sf"/>
</dbReference>
<dbReference type="GO" id="GO:0003723">
    <property type="term" value="F:RNA binding"/>
    <property type="evidence" value="ECO:0007669"/>
    <property type="project" value="InterPro"/>
</dbReference>
<dbReference type="PANTHER" id="PTHR13767">
    <property type="entry name" value="TRNA-PSEUDOURIDINE SYNTHASE"/>
    <property type="match status" value="1"/>
</dbReference>
<dbReference type="Pfam" id="PF16198">
    <property type="entry name" value="TruB_C_2"/>
    <property type="match status" value="1"/>
</dbReference>
<dbReference type="GO" id="GO:1990481">
    <property type="term" value="P:mRNA pseudouridine synthesis"/>
    <property type="evidence" value="ECO:0007669"/>
    <property type="project" value="TreeGrafter"/>
</dbReference>
<dbReference type="NCBIfam" id="TIGR00431">
    <property type="entry name" value="TruB"/>
    <property type="match status" value="1"/>
</dbReference>
<dbReference type="PANTHER" id="PTHR13767:SF2">
    <property type="entry name" value="PSEUDOURIDYLATE SYNTHASE TRUB1"/>
    <property type="match status" value="1"/>
</dbReference>
<dbReference type="EMBL" id="AUZX01012726">
    <property type="protein sequence ID" value="EQD37961.1"/>
    <property type="molecule type" value="Genomic_DNA"/>
</dbReference>